<dbReference type="Proteomes" id="UP000824202">
    <property type="component" value="Unassembled WGS sequence"/>
</dbReference>
<dbReference type="Gene3D" id="2.40.160.60">
    <property type="entry name" value="Outer membrane protein transport protein (OMPP1/FadL/TodX)"/>
    <property type="match status" value="1"/>
</dbReference>
<evidence type="ECO:0000313" key="3">
    <source>
        <dbReference type="EMBL" id="HIX02569.1"/>
    </source>
</evidence>
<organism evidence="3 4">
    <name type="scientific">Candidatus Odoribacter faecigallinarum</name>
    <dbReference type="NCBI Taxonomy" id="2838706"/>
    <lineage>
        <taxon>Bacteria</taxon>
        <taxon>Pseudomonadati</taxon>
        <taxon>Bacteroidota</taxon>
        <taxon>Bacteroidia</taxon>
        <taxon>Bacteroidales</taxon>
        <taxon>Odoribacteraceae</taxon>
        <taxon>Odoribacter</taxon>
    </lineage>
</organism>
<evidence type="ECO:0000256" key="1">
    <source>
        <dbReference type="SAM" id="SignalP"/>
    </source>
</evidence>
<name>A0A9D1UY57_9BACT</name>
<keyword evidence="1" id="KW-0732">Signal</keyword>
<reference evidence="3" key="2">
    <citation type="submission" date="2021-04" db="EMBL/GenBank/DDBJ databases">
        <authorList>
            <person name="Gilroy R."/>
        </authorList>
    </citation>
    <scope>NUCLEOTIDE SEQUENCE</scope>
    <source>
        <strain evidence="3">23274</strain>
    </source>
</reference>
<dbReference type="Pfam" id="PF18990">
    <property type="entry name" value="DUF5723"/>
    <property type="match status" value="1"/>
</dbReference>
<sequence>MKRFIILFFFCVAGLGAFAQQTLHSSYFMKRMPHRHKLNPALMNDYGYISIPGLGNVSIGIQSDISLKDFLYPTADGRLMTFMHPDVSIAEFEKTIKNSNGLEMNLDYSILSFGFYAFKGYNTFDLSLRSSMGLYLPGDLFRFMKSGMDDENGSKYHLENLRVKSNNYVELALGHARKVTDRLQAGAKLKVLLGVGYADARMHSMDIELSDEQWLIRANGEAYMALEGTTLETKADGEISNIDNDFAISSPSGWGLGIDLGATYRLLDNLTLSAALVDLGFVSWKNVLKGETRNDEYVFDGFDNLNVDNDDAIDDELDKISDEFESWAHFYEAEAPSHRSSALQTTLNIGGEYSILNDKISFGVLSSTRFSMPRVWTELMGTVNFRPVNAFHATLSGSVGNFGAKWGLVLNVCPRSLNFFAGIDLMAGKFTPQMVPINNVNMNLNFGFSVAMGGPAKWEHKAKKAERRGVTTTTSVKR</sequence>
<comment type="caution">
    <text evidence="3">The sequence shown here is derived from an EMBL/GenBank/DDBJ whole genome shotgun (WGS) entry which is preliminary data.</text>
</comment>
<proteinExistence type="predicted"/>
<reference evidence="3" key="1">
    <citation type="journal article" date="2021" name="PeerJ">
        <title>Extensive microbial diversity within the chicken gut microbiome revealed by metagenomics and culture.</title>
        <authorList>
            <person name="Gilroy R."/>
            <person name="Ravi A."/>
            <person name="Getino M."/>
            <person name="Pursley I."/>
            <person name="Horton D.L."/>
            <person name="Alikhan N.F."/>
            <person name="Baker D."/>
            <person name="Gharbi K."/>
            <person name="Hall N."/>
            <person name="Watson M."/>
            <person name="Adriaenssens E.M."/>
            <person name="Foster-Nyarko E."/>
            <person name="Jarju S."/>
            <person name="Secka A."/>
            <person name="Antonio M."/>
            <person name="Oren A."/>
            <person name="Chaudhuri R.R."/>
            <person name="La Ragione R."/>
            <person name="Hildebrand F."/>
            <person name="Pallen M.J."/>
        </authorList>
    </citation>
    <scope>NUCLEOTIDE SEQUENCE</scope>
    <source>
        <strain evidence="3">23274</strain>
    </source>
</reference>
<evidence type="ECO:0000259" key="2">
    <source>
        <dbReference type="Pfam" id="PF18990"/>
    </source>
</evidence>
<feature type="domain" description="DUF5723" evidence="2">
    <location>
        <begin position="40"/>
        <end position="424"/>
    </location>
</feature>
<gene>
    <name evidence="3" type="ORF">H9863_00420</name>
</gene>
<dbReference type="InterPro" id="IPR043781">
    <property type="entry name" value="DUF5723"/>
</dbReference>
<feature type="chain" id="PRO_5038340222" description="DUF5723 domain-containing protein" evidence="1">
    <location>
        <begin position="20"/>
        <end position="478"/>
    </location>
</feature>
<feature type="signal peptide" evidence="1">
    <location>
        <begin position="1"/>
        <end position="19"/>
    </location>
</feature>
<accession>A0A9D1UY57</accession>
<dbReference type="EMBL" id="DXFT01000008">
    <property type="protein sequence ID" value="HIX02569.1"/>
    <property type="molecule type" value="Genomic_DNA"/>
</dbReference>
<evidence type="ECO:0000313" key="4">
    <source>
        <dbReference type="Proteomes" id="UP000824202"/>
    </source>
</evidence>
<protein>
    <recommendedName>
        <fullName evidence="2">DUF5723 domain-containing protein</fullName>
    </recommendedName>
</protein>
<dbReference type="AlphaFoldDB" id="A0A9D1UY57"/>